<proteinExistence type="predicted"/>
<reference evidence="3" key="1">
    <citation type="submission" date="2012-09" db="EMBL/GenBank/DDBJ databases">
        <title>Genome sequencing and comparative transcriptomics of race 1 and race 4 of banana pathogen: Fusarium oxysporum f. sp. cubense.</title>
        <authorList>
            <person name="Fang X."/>
            <person name="Huang J."/>
        </authorList>
    </citation>
    <scope>NUCLEOTIDE SEQUENCE [LARGE SCALE GENOMIC DNA]</scope>
    <source>
        <strain evidence="3">race 4</strain>
    </source>
</reference>
<evidence type="ECO:0000313" key="2">
    <source>
        <dbReference type="EMBL" id="EMT62340.1"/>
    </source>
</evidence>
<evidence type="ECO:0000256" key="1">
    <source>
        <dbReference type="SAM" id="MobiDB-lite"/>
    </source>
</evidence>
<reference evidence="3" key="2">
    <citation type="journal article" date="2014" name="PLoS ONE">
        <title>Genome and Transcriptome Analysis of the Fungal Pathogen Fusarium oxysporum f. sp. cubense Causing Banana Vascular Wilt Disease.</title>
        <authorList>
            <person name="Guo L."/>
            <person name="Han L."/>
            <person name="Yang L."/>
            <person name="Zeng H."/>
            <person name="Fan D."/>
            <person name="Zhu Y."/>
            <person name="Feng Y."/>
            <person name="Wang G."/>
            <person name="Peng C."/>
            <person name="Jiang X."/>
            <person name="Zhou D."/>
            <person name="Ni P."/>
            <person name="Liang C."/>
            <person name="Liu L."/>
            <person name="Wang J."/>
            <person name="Mao C."/>
            <person name="Fang X."/>
            <person name="Peng M."/>
            <person name="Huang J."/>
        </authorList>
    </citation>
    <scope>NUCLEOTIDE SEQUENCE [LARGE SCALE GENOMIC DNA]</scope>
    <source>
        <strain evidence="3">race 4</strain>
    </source>
</reference>
<dbReference type="EMBL" id="KB726996">
    <property type="protein sequence ID" value="EMT62340.1"/>
    <property type="molecule type" value="Genomic_DNA"/>
</dbReference>
<name>N1RJH6_FUSC4</name>
<protein>
    <submittedName>
        <fullName evidence="2">Adenylate cyclase</fullName>
    </submittedName>
</protein>
<feature type="region of interest" description="Disordered" evidence="1">
    <location>
        <begin position="96"/>
        <end position="131"/>
    </location>
</feature>
<dbReference type="OrthoDB" id="2021138at2759"/>
<organism evidence="2 3">
    <name type="scientific">Fusarium oxysporum f. sp. cubense (strain race 4)</name>
    <name type="common">Panama disease fungus</name>
    <dbReference type="NCBI Taxonomy" id="2502994"/>
    <lineage>
        <taxon>Eukaryota</taxon>
        <taxon>Fungi</taxon>
        <taxon>Dikarya</taxon>
        <taxon>Ascomycota</taxon>
        <taxon>Pezizomycotina</taxon>
        <taxon>Sordariomycetes</taxon>
        <taxon>Hypocreomycetidae</taxon>
        <taxon>Hypocreales</taxon>
        <taxon>Nectriaceae</taxon>
        <taxon>Fusarium</taxon>
        <taxon>Fusarium oxysporum species complex</taxon>
    </lineage>
</organism>
<accession>N1RJH6</accession>
<dbReference type="HOGENOM" id="CLU_1927642_0_0_1"/>
<feature type="compositionally biased region" description="Acidic residues" evidence="1">
    <location>
        <begin position="107"/>
        <end position="131"/>
    </location>
</feature>
<keyword evidence="3" id="KW-1185">Reference proteome</keyword>
<dbReference type="Proteomes" id="UP000016929">
    <property type="component" value="Unassembled WGS sequence"/>
</dbReference>
<evidence type="ECO:0000313" key="3">
    <source>
        <dbReference type="Proteomes" id="UP000016929"/>
    </source>
</evidence>
<sequence length="131" mass="14704">MLCSSLEGNEAPGLQPPETELLERIKQRGGEVTDRFLLNFLEHQVSRIETCISTLAMRHLATGGGPIKELEDLQGPMTAILDMFMAQRKELERYRRKYGALPSSSSSEDEDDDDDDDDPDTEEGSDTEQEL</sequence>
<gene>
    <name evidence="2" type="ORF">FOC4_g10015429</name>
</gene>
<dbReference type="STRING" id="1229665.N1RJH6"/>
<dbReference type="AlphaFoldDB" id="N1RJH6"/>